<dbReference type="SUPFAM" id="SSF54909">
    <property type="entry name" value="Dimeric alpha+beta barrel"/>
    <property type="match status" value="1"/>
</dbReference>
<dbReference type="EMBL" id="CP054719">
    <property type="protein sequence ID" value="QOL19954.1"/>
    <property type="molecule type" value="Genomic_DNA"/>
</dbReference>
<dbReference type="PANTHER" id="PTHR37828">
    <property type="entry name" value="GSR2449 PROTEIN"/>
    <property type="match status" value="1"/>
</dbReference>
<evidence type="ECO:0000256" key="1">
    <source>
        <dbReference type="ARBA" id="ARBA00007689"/>
    </source>
</evidence>
<evidence type="ECO:0000313" key="4">
    <source>
        <dbReference type="Proteomes" id="UP000594001"/>
    </source>
</evidence>
<dbReference type="Proteomes" id="UP000594001">
    <property type="component" value="Chromosome"/>
</dbReference>
<name>A0A7L9RTN9_9PROT</name>
<organism evidence="3 4">
    <name type="scientific">Candidatus Bodocaedibacter vickermanii</name>
    <dbReference type="NCBI Taxonomy" id="2741701"/>
    <lineage>
        <taxon>Bacteria</taxon>
        <taxon>Pseudomonadati</taxon>
        <taxon>Pseudomonadota</taxon>
        <taxon>Alphaproteobacteria</taxon>
        <taxon>Holosporales</taxon>
        <taxon>Candidatus Paracaedibacteraceae</taxon>
        <taxon>Candidatus Bodocaedibacter</taxon>
    </lineage>
</organism>
<reference evidence="3 4" key="1">
    <citation type="submission" date="2020-06" db="EMBL/GenBank/DDBJ databases">
        <title>The endosymbiont of the kinetoplastid Bodo saltans is a Paracaedibacter-like alpha-proteobacterium possessing a putative toxin-antitoxin system.</title>
        <authorList>
            <person name="Midha S."/>
            <person name="Rigden D.J."/>
            <person name="Siozios S."/>
            <person name="Hurst G.D.D."/>
            <person name="Jackson A.P."/>
        </authorList>
    </citation>
    <scope>NUCLEOTIDE SEQUENCE [LARGE SCALE GENOMIC DNA]</scope>
    <source>
        <strain evidence="3">Lake Konstanz</strain>
    </source>
</reference>
<dbReference type="KEGG" id="pbal:CPBP_00727"/>
<keyword evidence="4" id="KW-1185">Reference proteome</keyword>
<proteinExistence type="inferred from homology"/>
<dbReference type="AlphaFoldDB" id="A0A7L9RTN9"/>
<dbReference type="GO" id="GO:0016787">
    <property type="term" value="F:hydrolase activity"/>
    <property type="evidence" value="ECO:0007669"/>
    <property type="project" value="UniProtKB-KW"/>
</dbReference>
<protein>
    <submittedName>
        <fullName evidence="3">GTP cyclohydrolase</fullName>
    </submittedName>
</protein>
<gene>
    <name evidence="3" type="ORF">CPBP_00727</name>
</gene>
<keyword evidence="3" id="KW-0378">Hydrolase</keyword>
<sequence length="105" mass="12070">MKSNDAKPNLFLVILSYKVDLEKINSFRAAHLDFLQNCYDRNLFIVSGPKVPRNGGVILARCDSKDMLLAVLEKDPFAINDLADYEIIEFEPTKWSSLFERVLFN</sequence>
<evidence type="ECO:0000313" key="3">
    <source>
        <dbReference type="EMBL" id="QOL19954.1"/>
    </source>
</evidence>
<dbReference type="InterPro" id="IPR011008">
    <property type="entry name" value="Dimeric_a/b-barrel"/>
</dbReference>
<dbReference type="RefSeq" id="WP_350331510.1">
    <property type="nucleotide sequence ID" value="NZ_CP054719.1"/>
</dbReference>
<dbReference type="Gene3D" id="3.30.70.1060">
    <property type="entry name" value="Dimeric alpha+beta barrel"/>
    <property type="match status" value="1"/>
</dbReference>
<dbReference type="InterPro" id="IPR005545">
    <property type="entry name" value="YCII"/>
</dbReference>
<accession>A0A7L9RTN9</accession>
<dbReference type="PANTHER" id="PTHR37828:SF1">
    <property type="entry name" value="YCII-RELATED DOMAIN-CONTAINING PROTEIN"/>
    <property type="match status" value="1"/>
</dbReference>
<feature type="domain" description="YCII-related" evidence="2">
    <location>
        <begin position="12"/>
        <end position="90"/>
    </location>
</feature>
<dbReference type="Pfam" id="PF03795">
    <property type="entry name" value="YCII"/>
    <property type="match status" value="1"/>
</dbReference>
<comment type="similarity">
    <text evidence="1">Belongs to the YciI family.</text>
</comment>
<evidence type="ECO:0000259" key="2">
    <source>
        <dbReference type="Pfam" id="PF03795"/>
    </source>
</evidence>